<protein>
    <recommendedName>
        <fullName evidence="2">C2H2-type domain-containing protein</fullName>
    </recommendedName>
</protein>
<reference evidence="1" key="1">
    <citation type="journal article" date="2020" name="Nature">
        <title>Giant virus diversity and host interactions through global metagenomics.</title>
        <authorList>
            <person name="Schulz F."/>
            <person name="Roux S."/>
            <person name="Paez-Espino D."/>
            <person name="Jungbluth S."/>
            <person name="Walsh D.A."/>
            <person name="Denef V.J."/>
            <person name="McMahon K.D."/>
            <person name="Konstantinidis K.T."/>
            <person name="Eloe-Fadrosh E.A."/>
            <person name="Kyrpides N.C."/>
            <person name="Woyke T."/>
        </authorList>
    </citation>
    <scope>NUCLEOTIDE SEQUENCE</scope>
    <source>
        <strain evidence="1">GVMAG-M-3300023179-150</strain>
    </source>
</reference>
<accession>A0A6C0EAP4</accession>
<name>A0A6C0EAP4_9ZZZZ</name>
<proteinExistence type="predicted"/>
<evidence type="ECO:0008006" key="2">
    <source>
        <dbReference type="Google" id="ProtNLM"/>
    </source>
</evidence>
<sequence length="92" mass="10719">MSNTKICCNTPFIQEDTLARTYYCLSCNKKYSIEHAYECPKCHKNPANISWIDVDDESDTYSDYIVECGSCGQEYEENMLIHHEHVKFHATN</sequence>
<dbReference type="AlphaFoldDB" id="A0A6C0EAP4"/>
<organism evidence="1">
    <name type="scientific">viral metagenome</name>
    <dbReference type="NCBI Taxonomy" id="1070528"/>
    <lineage>
        <taxon>unclassified sequences</taxon>
        <taxon>metagenomes</taxon>
        <taxon>organismal metagenomes</taxon>
    </lineage>
</organism>
<evidence type="ECO:0000313" key="1">
    <source>
        <dbReference type="EMBL" id="QHT24455.1"/>
    </source>
</evidence>
<dbReference type="EMBL" id="MN739745">
    <property type="protein sequence ID" value="QHT24455.1"/>
    <property type="molecule type" value="Genomic_DNA"/>
</dbReference>